<protein>
    <submittedName>
        <fullName evidence="1">Putative secreted protein</fullName>
    </submittedName>
</protein>
<gene>
    <name evidence="1" type="ORF">Tchl_0035</name>
</gene>
<organism evidence="1 2">
    <name type="scientific">Thauera chlorobenzoica</name>
    <dbReference type="NCBI Taxonomy" id="96773"/>
    <lineage>
        <taxon>Bacteria</taxon>
        <taxon>Pseudomonadati</taxon>
        <taxon>Pseudomonadota</taxon>
        <taxon>Betaproteobacteria</taxon>
        <taxon>Rhodocyclales</taxon>
        <taxon>Zoogloeaceae</taxon>
        <taxon>Thauera</taxon>
    </lineage>
</organism>
<keyword evidence="2" id="KW-1185">Reference proteome</keyword>
<proteinExistence type="predicted"/>
<dbReference type="OrthoDB" id="5297272at2"/>
<dbReference type="PROSITE" id="PS51257">
    <property type="entry name" value="PROKAR_LIPOPROTEIN"/>
    <property type="match status" value="1"/>
</dbReference>
<accession>A0A1H5V8L0</accession>
<dbReference type="KEGG" id="tcl:Tchl_0035"/>
<name>A0A1H5V8L0_9RHOO</name>
<sequence>MTRLSLLALVASPFILSACATPPPPAAAQAPAAITAHRDGQLDFDLASGRYDCEHGQRVGVHREVQAAVNHRIQIDWQGRRYRLERDPSHSGLPRFEDHSSGLVWIDLPWKSVLLDGRTHKPLASECRMA</sequence>
<reference evidence="1 2" key="1">
    <citation type="submission" date="2016-12" db="EMBL/GenBank/DDBJ databases">
        <title>Complete genome sequence of Thauera chlorobenzoica, a Betaproteobacterium degrading haloaromatics anaerobically to CO2 and halides.</title>
        <authorList>
            <person name="Goris T."/>
            <person name="Mergelsberg M."/>
            <person name="Boll M."/>
        </authorList>
    </citation>
    <scope>NUCLEOTIDE SEQUENCE [LARGE SCALE GENOMIC DNA]</scope>
    <source>
        <strain evidence="1 2">3CB1</strain>
    </source>
</reference>
<evidence type="ECO:0000313" key="2">
    <source>
        <dbReference type="Proteomes" id="UP000185739"/>
    </source>
</evidence>
<dbReference type="STRING" id="96773.Tchl_0035"/>
<evidence type="ECO:0000313" key="1">
    <source>
        <dbReference type="EMBL" id="APR02911.1"/>
    </source>
</evidence>
<dbReference type="RefSeq" id="WP_075146618.1">
    <property type="nucleotide sequence ID" value="NZ_CP018839.1"/>
</dbReference>
<dbReference type="Proteomes" id="UP000185739">
    <property type="component" value="Chromosome"/>
</dbReference>
<dbReference type="EMBL" id="CP018839">
    <property type="protein sequence ID" value="APR02911.1"/>
    <property type="molecule type" value="Genomic_DNA"/>
</dbReference>
<dbReference type="AlphaFoldDB" id="A0A1H5V8L0"/>